<feature type="compositionally biased region" description="Acidic residues" evidence="1">
    <location>
        <begin position="24"/>
        <end position="36"/>
    </location>
</feature>
<feature type="region of interest" description="Disordered" evidence="1">
    <location>
        <begin position="1"/>
        <end position="141"/>
    </location>
</feature>
<accession>A0A8W8K605</accession>
<name>A0A8W8K605_MAGGI</name>
<dbReference type="Proteomes" id="UP000005408">
    <property type="component" value="Unassembled WGS sequence"/>
</dbReference>
<proteinExistence type="predicted"/>
<keyword evidence="3" id="KW-1185">Reference proteome</keyword>
<feature type="compositionally biased region" description="Polar residues" evidence="1">
    <location>
        <begin position="124"/>
        <end position="133"/>
    </location>
</feature>
<sequence>MEGQKSSQVDTNQSSTSNVKADVISDDGSETDEIDNDVNLGARRKNLELEDSLNGCKVISSDEVEKGQGSQQFDNLKGTKSSEDSLSRDNHEEESSDEEEWLSQEPDFTTGEESGISHEEPSECTANNGSYTLRESRRPNC</sequence>
<evidence type="ECO:0000313" key="3">
    <source>
        <dbReference type="Proteomes" id="UP000005408"/>
    </source>
</evidence>
<dbReference type="AlphaFoldDB" id="A0A8W8K605"/>
<feature type="compositionally biased region" description="Basic and acidic residues" evidence="1">
    <location>
        <begin position="80"/>
        <end position="93"/>
    </location>
</feature>
<reference evidence="2" key="1">
    <citation type="submission" date="2022-08" db="UniProtKB">
        <authorList>
            <consortium name="EnsemblMetazoa"/>
        </authorList>
    </citation>
    <scope>IDENTIFICATION</scope>
    <source>
        <strain evidence="2">05x7-T-G4-1.051#20</strain>
    </source>
</reference>
<feature type="compositionally biased region" description="Polar residues" evidence="1">
    <location>
        <begin position="1"/>
        <end position="19"/>
    </location>
</feature>
<dbReference type="EnsemblMetazoa" id="G2211.2">
    <property type="protein sequence ID" value="G2211.2:cds"/>
    <property type="gene ID" value="G2211"/>
</dbReference>
<evidence type="ECO:0000256" key="1">
    <source>
        <dbReference type="SAM" id="MobiDB-lite"/>
    </source>
</evidence>
<protein>
    <submittedName>
        <fullName evidence="2">Uncharacterized protein</fullName>
    </submittedName>
</protein>
<organism evidence="2 3">
    <name type="scientific">Magallana gigas</name>
    <name type="common">Pacific oyster</name>
    <name type="synonym">Crassostrea gigas</name>
    <dbReference type="NCBI Taxonomy" id="29159"/>
    <lineage>
        <taxon>Eukaryota</taxon>
        <taxon>Metazoa</taxon>
        <taxon>Spiralia</taxon>
        <taxon>Lophotrochozoa</taxon>
        <taxon>Mollusca</taxon>
        <taxon>Bivalvia</taxon>
        <taxon>Autobranchia</taxon>
        <taxon>Pteriomorphia</taxon>
        <taxon>Ostreida</taxon>
        <taxon>Ostreoidea</taxon>
        <taxon>Ostreidae</taxon>
        <taxon>Magallana</taxon>
    </lineage>
</organism>
<evidence type="ECO:0000313" key="2">
    <source>
        <dbReference type="EnsemblMetazoa" id="G2211.2:cds"/>
    </source>
</evidence>